<sequence length="108" mass="12331">MFYFEKKDVCEPERSLALRCMLNLKLEFVSSGGSESKKEIHLLFNEPTPPPSSLPLLTFNLSLFAQEHTLSSTLLLLWDPTLSFHSQFPINCRWNIFPQGTAGVIIFQ</sequence>
<dbReference type="EMBL" id="QKKF02010123">
    <property type="protein sequence ID" value="RZF44936.1"/>
    <property type="molecule type" value="Genomic_DNA"/>
</dbReference>
<keyword evidence="3" id="KW-1185">Reference proteome</keyword>
<comment type="caution">
    <text evidence="2">The sequence shown here is derived from an EMBL/GenBank/DDBJ whole genome shotgun (WGS) entry which is preliminary data.</text>
</comment>
<protein>
    <submittedName>
        <fullName evidence="2">Uncharacterized protein</fullName>
    </submittedName>
</protein>
<evidence type="ECO:0000313" key="2">
    <source>
        <dbReference type="EMBL" id="RZF44936.1"/>
    </source>
</evidence>
<name>A0A482XGC7_LAOST</name>
<organism evidence="2 3">
    <name type="scientific">Laodelphax striatellus</name>
    <name type="common">Small brown planthopper</name>
    <name type="synonym">Delphax striatella</name>
    <dbReference type="NCBI Taxonomy" id="195883"/>
    <lineage>
        <taxon>Eukaryota</taxon>
        <taxon>Metazoa</taxon>
        <taxon>Ecdysozoa</taxon>
        <taxon>Arthropoda</taxon>
        <taxon>Hexapoda</taxon>
        <taxon>Insecta</taxon>
        <taxon>Pterygota</taxon>
        <taxon>Neoptera</taxon>
        <taxon>Paraneoptera</taxon>
        <taxon>Hemiptera</taxon>
        <taxon>Auchenorrhyncha</taxon>
        <taxon>Fulgoroidea</taxon>
        <taxon>Delphacidae</taxon>
        <taxon>Criomorphinae</taxon>
        <taxon>Laodelphax</taxon>
    </lineage>
</organism>
<dbReference type="InParanoid" id="A0A482XGC7"/>
<dbReference type="AlphaFoldDB" id="A0A482XGC7"/>
<proteinExistence type="predicted"/>
<dbReference type="EMBL" id="QKKF02027887">
    <property type="protein sequence ID" value="RZF35647.1"/>
    <property type="molecule type" value="Genomic_DNA"/>
</dbReference>
<reference evidence="2" key="2">
    <citation type="submission" date="2019-02" db="EMBL/GenBank/DDBJ databases">
        <authorList>
            <person name="Zhu J."/>
            <person name="Jiang F."/>
            <person name="Wang X."/>
            <person name="Yang P."/>
            <person name="Bao Y."/>
            <person name="Zhao W."/>
            <person name="Wang W."/>
            <person name="Lu H."/>
            <person name="Wang Q."/>
            <person name="Cui N."/>
            <person name="Li J."/>
            <person name="Chen X."/>
            <person name="Luo L."/>
            <person name="Yu J."/>
            <person name="Kang L."/>
            <person name="Cui F."/>
        </authorList>
    </citation>
    <scope>NUCLEOTIDE SEQUENCE</scope>
    <source>
        <strain evidence="2">Lst14</strain>
        <tissue evidence="2">Whole body</tissue>
    </source>
</reference>
<accession>A0A482XGC7</accession>
<gene>
    <name evidence="2" type="ORF">LSTR_LSTR013126</name>
    <name evidence="1" type="ORF">LSTR_LSTR017649</name>
</gene>
<dbReference type="Proteomes" id="UP000291343">
    <property type="component" value="Unassembled WGS sequence"/>
</dbReference>
<reference evidence="2 3" key="1">
    <citation type="journal article" date="2017" name="Gigascience">
        <title>Genome sequence of the small brown planthopper, Laodelphax striatellus.</title>
        <authorList>
            <person name="Zhu J."/>
            <person name="Jiang F."/>
            <person name="Wang X."/>
            <person name="Yang P."/>
            <person name="Bao Y."/>
            <person name="Zhao W."/>
            <person name="Wang W."/>
            <person name="Lu H."/>
            <person name="Wang Q."/>
            <person name="Cui N."/>
            <person name="Li J."/>
            <person name="Chen X."/>
            <person name="Luo L."/>
            <person name="Yu J."/>
            <person name="Kang L."/>
            <person name="Cui F."/>
        </authorList>
    </citation>
    <scope>NUCLEOTIDE SEQUENCE [LARGE SCALE GENOMIC DNA]</scope>
    <source>
        <strain evidence="2">Lst14</strain>
        <tissue evidence="2">Whole body</tissue>
    </source>
</reference>
<evidence type="ECO:0000313" key="3">
    <source>
        <dbReference type="Proteomes" id="UP000291343"/>
    </source>
</evidence>
<evidence type="ECO:0000313" key="1">
    <source>
        <dbReference type="EMBL" id="RZF35647.1"/>
    </source>
</evidence>